<keyword evidence="1" id="KW-0863">Zinc-finger</keyword>
<keyword evidence="1" id="KW-0862">Zinc</keyword>
<evidence type="ECO:0000313" key="4">
    <source>
        <dbReference type="Proteomes" id="UP001159427"/>
    </source>
</evidence>
<dbReference type="PANTHER" id="PTHR35385:SF2">
    <property type="entry name" value="PROTEIN B, PUTATIVE-RELATED"/>
    <property type="match status" value="1"/>
</dbReference>
<gene>
    <name evidence="3" type="ORF">PEVE_00032776</name>
</gene>
<evidence type="ECO:0000256" key="1">
    <source>
        <dbReference type="PROSITE-ProRule" id="PRU00325"/>
    </source>
</evidence>
<reference evidence="3 4" key="1">
    <citation type="submission" date="2022-05" db="EMBL/GenBank/DDBJ databases">
        <authorList>
            <consortium name="Genoscope - CEA"/>
            <person name="William W."/>
        </authorList>
    </citation>
    <scope>NUCLEOTIDE SEQUENCE [LARGE SCALE GENOMIC DNA]</scope>
</reference>
<keyword evidence="4" id="KW-1185">Reference proteome</keyword>
<dbReference type="EMBL" id="CALNXI010000480">
    <property type="protein sequence ID" value="CAH3027941.1"/>
    <property type="molecule type" value="Genomic_DNA"/>
</dbReference>
<evidence type="ECO:0000313" key="3">
    <source>
        <dbReference type="EMBL" id="CAH3027941.1"/>
    </source>
</evidence>
<accession>A0ABN8MGR7</accession>
<dbReference type="InterPro" id="IPR007527">
    <property type="entry name" value="Znf_SWIM"/>
</dbReference>
<feature type="non-terminal residue" evidence="3">
    <location>
        <position position="293"/>
    </location>
</feature>
<protein>
    <recommendedName>
        <fullName evidence="2">SWIM-type domain-containing protein</fullName>
    </recommendedName>
</protein>
<dbReference type="PANTHER" id="PTHR35385">
    <property type="entry name" value="PROTEIN B, PUTATIVE-RELATED-RELATED"/>
    <property type="match status" value="1"/>
</dbReference>
<dbReference type="Pfam" id="PF04434">
    <property type="entry name" value="SWIM"/>
    <property type="match status" value="1"/>
</dbReference>
<keyword evidence="1" id="KW-0479">Metal-binding</keyword>
<feature type="domain" description="SWIM-type" evidence="2">
    <location>
        <begin position="109"/>
        <end position="140"/>
    </location>
</feature>
<organism evidence="3 4">
    <name type="scientific">Porites evermanni</name>
    <dbReference type="NCBI Taxonomy" id="104178"/>
    <lineage>
        <taxon>Eukaryota</taxon>
        <taxon>Metazoa</taxon>
        <taxon>Cnidaria</taxon>
        <taxon>Anthozoa</taxon>
        <taxon>Hexacorallia</taxon>
        <taxon>Scleractinia</taxon>
        <taxon>Fungiina</taxon>
        <taxon>Poritidae</taxon>
        <taxon>Porites</taxon>
    </lineage>
</organism>
<dbReference type="PROSITE" id="PS50966">
    <property type="entry name" value="ZF_SWIM"/>
    <property type="match status" value="1"/>
</dbReference>
<dbReference type="Proteomes" id="UP001159427">
    <property type="component" value="Unassembled WGS sequence"/>
</dbReference>
<proteinExistence type="predicted"/>
<evidence type="ECO:0000259" key="2">
    <source>
        <dbReference type="PROSITE" id="PS50966"/>
    </source>
</evidence>
<comment type="caution">
    <text evidence="3">The sequence shown here is derived from an EMBL/GenBank/DDBJ whole genome shotgun (WGS) entry which is preliminary data.</text>
</comment>
<name>A0ABN8MGR7_9CNID</name>
<sequence>MNNDDRQHLMSHFQKLVYSETEKEFLSAAKTALNDKFNVKYPISHEYLKRLLKQHREWAPCCRRNLLTRENNTDNYTESMINIFKSVILHRMRAYNLIELFKSDSGVTYEVNCQTGICSCPMGSNSKPCAHQAAVALKYGIAGINFIPQKPEEGFNLAKLAIGNHQELQLQKFVHLHERPSIDMRVDSNDHVVPMATDTLSEATPGDDSCGSPSPKKEVELKDILKPHKQVSDDIELKLKTTDNNFRACYMKYLEVYRKIISKARGHAPVAALATAFVNFGKDQNGLTLPILH</sequence>